<proteinExistence type="predicted"/>
<gene>
    <name evidence="1" type="ORF">J4733_09050</name>
</gene>
<evidence type="ECO:0008006" key="3">
    <source>
        <dbReference type="Google" id="ProtNLM"/>
    </source>
</evidence>
<dbReference type="AlphaFoldDB" id="A0A939NTR6"/>
<comment type="caution">
    <text evidence="1">The sequence shown here is derived from an EMBL/GenBank/DDBJ whole genome shotgun (WGS) entry which is preliminary data.</text>
</comment>
<dbReference type="EMBL" id="JAGETN010000014">
    <property type="protein sequence ID" value="MBO2025552.1"/>
    <property type="molecule type" value="Genomic_DNA"/>
</dbReference>
<accession>A0A939NTR6</accession>
<sequence>MGAVSSPVVSNAICYELDHILNEFCLSKGVIYTRYADDMYFSTNEENVLKQIPPFTLEFKNFKIPIKTMD</sequence>
<reference evidence="1" key="1">
    <citation type="submission" date="2021-03" db="EMBL/GenBank/DDBJ databases">
        <title>Molecular epidemiology and mechanisms of colistin and carbapenem resistance in Enterobacteriaceae from clinical isolates, the environment and porcine samples in Pretoria, South Africa.</title>
        <authorList>
            <person name="Bogoshi D."/>
            <person name="Mbelle N.M."/>
            <person name="Naidoo V."/>
            <person name="Osei Sekyere J."/>
        </authorList>
    </citation>
    <scope>NUCLEOTIDE SEQUENCE</scope>
    <source>
        <strain evidence="1">C029</strain>
    </source>
</reference>
<organism evidence="1 2">
    <name type="scientific">Klebsiella pneumoniae</name>
    <dbReference type="NCBI Taxonomy" id="573"/>
    <lineage>
        <taxon>Bacteria</taxon>
        <taxon>Pseudomonadati</taxon>
        <taxon>Pseudomonadota</taxon>
        <taxon>Gammaproteobacteria</taxon>
        <taxon>Enterobacterales</taxon>
        <taxon>Enterobacteriaceae</taxon>
        <taxon>Klebsiella/Raoultella group</taxon>
        <taxon>Klebsiella</taxon>
        <taxon>Klebsiella pneumoniae complex</taxon>
    </lineage>
</organism>
<evidence type="ECO:0000313" key="2">
    <source>
        <dbReference type="Proteomes" id="UP000664267"/>
    </source>
</evidence>
<protein>
    <recommendedName>
        <fullName evidence="3">RNA-directed DNA polymerase</fullName>
    </recommendedName>
</protein>
<dbReference type="Proteomes" id="UP000664267">
    <property type="component" value="Unassembled WGS sequence"/>
</dbReference>
<evidence type="ECO:0000313" key="1">
    <source>
        <dbReference type="EMBL" id="MBO2025552.1"/>
    </source>
</evidence>
<name>A0A939NTR6_KLEPN</name>